<dbReference type="PANTHER" id="PTHR24104">
    <property type="entry name" value="E3 UBIQUITIN-PROTEIN LIGASE NHLRC1-RELATED"/>
    <property type="match status" value="1"/>
</dbReference>
<evidence type="ECO:0000313" key="6">
    <source>
        <dbReference type="Proteomes" id="UP000663828"/>
    </source>
</evidence>
<keyword evidence="3" id="KW-0472">Membrane</keyword>
<dbReference type="Gene3D" id="2.120.10.30">
    <property type="entry name" value="TolB, C-terminal domain"/>
    <property type="match status" value="1"/>
</dbReference>
<dbReference type="EMBL" id="CAJNOR010000090">
    <property type="protein sequence ID" value="CAF0792713.1"/>
    <property type="molecule type" value="Genomic_DNA"/>
</dbReference>
<name>A0A813S8H4_ADIRI</name>
<keyword evidence="1" id="KW-0677">Repeat</keyword>
<sequence>MEISRQDTSESQQRNATQHNLHQTSNSIGFYNVRYGDDDDDGTNDEQRRGASALFCCSQCQACMYGLLIGALLAGIALSVLLVLYLKPVSNTNTVGSLVMSSSQANQTNSAIVTTASSTTTFMTTSTTAFTANTTSSSSSSSSSTTSSSTSSTTTTTTTPCFQCGNYCWSQMGVVLCGTSFNPIKNPTSVNIGLDDTVYLAGHKTGQVLMCSNNTIVPATPSYGDHIDFITIDKNGSFYTNCHNTFLVRRYSSSSPNGTIVAGSGSIVTGTLTYPVGTAVDNDFNLYIGDQGSNQVMKLAPNSSSLLVVINANSAFSKLSALLLPHGSSDKIYLSDESGTNVYLWEFGASTSNTAYTNVATGPSTLRYPRGMKLDPEGNLYVADQRNSRIVMYCVNSTLGIVVVNTDDDPVDLAFDSSMNMYVLLDDGKLLKYART</sequence>
<dbReference type="EMBL" id="CAJNOJ010000700">
    <property type="protein sequence ID" value="CAF1511943.1"/>
    <property type="molecule type" value="Genomic_DNA"/>
</dbReference>
<dbReference type="InterPro" id="IPR050952">
    <property type="entry name" value="TRIM-NHL_E3_ligases"/>
</dbReference>
<evidence type="ECO:0000256" key="2">
    <source>
        <dbReference type="SAM" id="MobiDB-lite"/>
    </source>
</evidence>
<dbReference type="InterPro" id="IPR011042">
    <property type="entry name" value="6-blade_b-propeller_TolB-like"/>
</dbReference>
<gene>
    <name evidence="5" type="ORF">EDS130_LOCUS43303</name>
    <name evidence="4" type="ORF">XAT740_LOCUS2566</name>
</gene>
<keyword evidence="6" id="KW-1185">Reference proteome</keyword>
<dbReference type="AlphaFoldDB" id="A0A813S8H4"/>
<evidence type="ECO:0000256" key="1">
    <source>
        <dbReference type="ARBA" id="ARBA00022737"/>
    </source>
</evidence>
<proteinExistence type="predicted"/>
<protein>
    <submittedName>
        <fullName evidence="4">Uncharacterized protein</fullName>
    </submittedName>
</protein>
<dbReference type="OrthoDB" id="10045113at2759"/>
<keyword evidence="3" id="KW-0812">Transmembrane</keyword>
<accession>A0A813S8H4</accession>
<feature type="transmembrane region" description="Helical" evidence="3">
    <location>
        <begin position="64"/>
        <end position="86"/>
    </location>
</feature>
<dbReference type="Proteomes" id="UP000663852">
    <property type="component" value="Unassembled WGS sequence"/>
</dbReference>
<keyword evidence="3" id="KW-1133">Transmembrane helix</keyword>
<evidence type="ECO:0000313" key="4">
    <source>
        <dbReference type="EMBL" id="CAF0792713.1"/>
    </source>
</evidence>
<dbReference type="Proteomes" id="UP000663828">
    <property type="component" value="Unassembled WGS sequence"/>
</dbReference>
<reference evidence="4" key="1">
    <citation type="submission" date="2021-02" db="EMBL/GenBank/DDBJ databases">
        <authorList>
            <person name="Nowell W R."/>
        </authorList>
    </citation>
    <scope>NUCLEOTIDE SEQUENCE</scope>
</reference>
<dbReference type="InterPro" id="IPR001258">
    <property type="entry name" value="NHL_repeat"/>
</dbReference>
<dbReference type="SUPFAM" id="SSF63829">
    <property type="entry name" value="Calcium-dependent phosphotriesterase"/>
    <property type="match status" value="1"/>
</dbReference>
<dbReference type="Pfam" id="PF01436">
    <property type="entry name" value="NHL"/>
    <property type="match status" value="1"/>
</dbReference>
<evidence type="ECO:0000313" key="5">
    <source>
        <dbReference type="EMBL" id="CAF1511943.1"/>
    </source>
</evidence>
<organism evidence="4 6">
    <name type="scientific">Adineta ricciae</name>
    <name type="common">Rotifer</name>
    <dbReference type="NCBI Taxonomy" id="249248"/>
    <lineage>
        <taxon>Eukaryota</taxon>
        <taxon>Metazoa</taxon>
        <taxon>Spiralia</taxon>
        <taxon>Gnathifera</taxon>
        <taxon>Rotifera</taxon>
        <taxon>Eurotatoria</taxon>
        <taxon>Bdelloidea</taxon>
        <taxon>Adinetida</taxon>
        <taxon>Adinetidae</taxon>
        <taxon>Adineta</taxon>
    </lineage>
</organism>
<feature type="region of interest" description="Disordered" evidence="2">
    <location>
        <begin position="132"/>
        <end position="157"/>
    </location>
</feature>
<evidence type="ECO:0000256" key="3">
    <source>
        <dbReference type="SAM" id="Phobius"/>
    </source>
</evidence>
<comment type="caution">
    <text evidence="4">The sequence shown here is derived from an EMBL/GenBank/DDBJ whole genome shotgun (WGS) entry which is preliminary data.</text>
</comment>